<name>A0A5B0RTB0_PUCGR</name>
<feature type="region of interest" description="Disordered" evidence="1">
    <location>
        <begin position="1"/>
        <end position="59"/>
    </location>
</feature>
<feature type="compositionally biased region" description="Low complexity" evidence="1">
    <location>
        <begin position="11"/>
        <end position="21"/>
    </location>
</feature>
<comment type="caution">
    <text evidence="3">The sequence shown here is derived from an EMBL/GenBank/DDBJ whole genome shotgun (WGS) entry which is preliminary data.</text>
</comment>
<dbReference type="EMBL" id="VSWC01000093">
    <property type="protein sequence ID" value="KAA1089163.1"/>
    <property type="molecule type" value="Genomic_DNA"/>
</dbReference>
<dbReference type="Proteomes" id="UP000325313">
    <property type="component" value="Unassembled WGS sequence"/>
</dbReference>
<evidence type="ECO:0000313" key="2">
    <source>
        <dbReference type="EMBL" id="KAA1089163.1"/>
    </source>
</evidence>
<evidence type="ECO:0000313" key="4">
    <source>
        <dbReference type="Proteomes" id="UP000324748"/>
    </source>
</evidence>
<proteinExistence type="predicted"/>
<keyword evidence="4" id="KW-1185">Reference proteome</keyword>
<reference evidence="4 5" key="1">
    <citation type="submission" date="2019-05" db="EMBL/GenBank/DDBJ databases">
        <title>Emergence of the Ug99 lineage of the wheat stem rust pathogen through somatic hybridization.</title>
        <authorList>
            <person name="Li F."/>
            <person name="Upadhyaya N.M."/>
            <person name="Sperschneider J."/>
            <person name="Matny O."/>
            <person name="Nguyen-Phuc H."/>
            <person name="Mago R."/>
            <person name="Raley C."/>
            <person name="Miller M.E."/>
            <person name="Silverstein K.A.T."/>
            <person name="Henningsen E."/>
            <person name="Hirsch C.D."/>
            <person name="Visser B."/>
            <person name="Pretorius Z.A."/>
            <person name="Steffenson B.J."/>
            <person name="Schwessinger B."/>
            <person name="Dodds P.N."/>
            <person name="Figueroa M."/>
        </authorList>
    </citation>
    <scope>NUCLEOTIDE SEQUENCE [LARGE SCALE GENOMIC DNA]</scope>
    <source>
        <strain evidence="2">21-0</strain>
        <strain evidence="3 5">Ug99</strain>
    </source>
</reference>
<evidence type="ECO:0000313" key="5">
    <source>
        <dbReference type="Proteomes" id="UP000325313"/>
    </source>
</evidence>
<gene>
    <name evidence="2" type="ORF">PGT21_008842</name>
    <name evidence="3" type="ORF">PGTUg99_023588</name>
</gene>
<evidence type="ECO:0000256" key="1">
    <source>
        <dbReference type="SAM" id="MobiDB-lite"/>
    </source>
</evidence>
<protein>
    <submittedName>
        <fullName evidence="3">Uncharacterized protein</fullName>
    </submittedName>
</protein>
<feature type="compositionally biased region" description="Low complexity" evidence="1">
    <location>
        <begin position="41"/>
        <end position="52"/>
    </location>
</feature>
<organism evidence="3 5">
    <name type="scientific">Puccinia graminis f. sp. tritici</name>
    <dbReference type="NCBI Taxonomy" id="56615"/>
    <lineage>
        <taxon>Eukaryota</taxon>
        <taxon>Fungi</taxon>
        <taxon>Dikarya</taxon>
        <taxon>Basidiomycota</taxon>
        <taxon>Pucciniomycotina</taxon>
        <taxon>Pucciniomycetes</taxon>
        <taxon>Pucciniales</taxon>
        <taxon>Pucciniaceae</taxon>
        <taxon>Puccinia</taxon>
    </lineage>
</organism>
<dbReference type="EMBL" id="VDEP01000139">
    <property type="protein sequence ID" value="KAA1128817.1"/>
    <property type="molecule type" value="Genomic_DNA"/>
</dbReference>
<sequence>MISERSESRVRAASSARLDASPRTGEDLPTCKVVYGRRRAASSSHQSANVSSVHHEDLI</sequence>
<dbReference type="AlphaFoldDB" id="A0A5B0RTB0"/>
<evidence type="ECO:0000313" key="3">
    <source>
        <dbReference type="EMBL" id="KAA1128817.1"/>
    </source>
</evidence>
<feature type="compositionally biased region" description="Basic and acidic residues" evidence="1">
    <location>
        <begin position="1"/>
        <end position="10"/>
    </location>
</feature>
<accession>A0A5B0RTB0</accession>
<dbReference type="Proteomes" id="UP000324748">
    <property type="component" value="Unassembled WGS sequence"/>
</dbReference>